<gene>
    <name evidence="2" type="ORF">Ga0080574_TMP4197</name>
</gene>
<dbReference type="KEGG" id="paby:Ga0080574_TMP4197"/>
<evidence type="ECO:0000256" key="1">
    <source>
        <dbReference type="SAM" id="MobiDB-lite"/>
    </source>
</evidence>
<evidence type="ECO:0000313" key="2">
    <source>
        <dbReference type="EMBL" id="APZ54531.1"/>
    </source>
</evidence>
<dbReference type="Proteomes" id="UP000187059">
    <property type="component" value="Chromosome"/>
</dbReference>
<name>A0A1P8UYR5_9RHOB</name>
<accession>A0A1P8UYR5</accession>
<feature type="region of interest" description="Disordered" evidence="1">
    <location>
        <begin position="26"/>
        <end position="47"/>
    </location>
</feature>
<sequence length="47" mass="4851">MSLLHLAGAPGRPALNVSCLSLGAFPGREKRPTASAGLPDGIFRPLH</sequence>
<organism evidence="2 3">
    <name type="scientific">Salipiger abyssi</name>
    <dbReference type="NCBI Taxonomy" id="1250539"/>
    <lineage>
        <taxon>Bacteria</taxon>
        <taxon>Pseudomonadati</taxon>
        <taxon>Pseudomonadota</taxon>
        <taxon>Alphaproteobacteria</taxon>
        <taxon>Rhodobacterales</taxon>
        <taxon>Roseobacteraceae</taxon>
        <taxon>Salipiger</taxon>
    </lineage>
</organism>
<evidence type="ECO:0000313" key="3">
    <source>
        <dbReference type="Proteomes" id="UP000187059"/>
    </source>
</evidence>
<protein>
    <submittedName>
        <fullName evidence="2">Uncharacterized protein</fullName>
    </submittedName>
</protein>
<dbReference type="EMBL" id="CP015093">
    <property type="protein sequence ID" value="APZ54531.1"/>
    <property type="molecule type" value="Genomic_DNA"/>
</dbReference>
<dbReference type="STRING" id="1250539.Ga0080574_TMP4197"/>
<reference evidence="2 3" key="1">
    <citation type="submission" date="2016-04" db="EMBL/GenBank/DDBJ databases">
        <title>Deep-sea bacteria in the southern Pacific.</title>
        <authorList>
            <person name="Tang K."/>
        </authorList>
    </citation>
    <scope>NUCLEOTIDE SEQUENCE [LARGE SCALE GENOMIC DNA]</scope>
    <source>
        <strain evidence="2 3">JLT2014</strain>
    </source>
</reference>
<proteinExistence type="predicted"/>
<keyword evidence="3" id="KW-1185">Reference proteome</keyword>
<dbReference type="AlphaFoldDB" id="A0A1P8UYR5"/>